<dbReference type="EC" id="2.7.13.3" evidence="2"/>
<dbReference type="SUPFAM" id="SSF55874">
    <property type="entry name" value="ATPase domain of HSP90 chaperone/DNA topoisomerase II/histidine kinase"/>
    <property type="match status" value="1"/>
</dbReference>
<evidence type="ECO:0000256" key="5">
    <source>
        <dbReference type="SAM" id="MobiDB-lite"/>
    </source>
</evidence>
<feature type="modified residue" description="4-aspartylphosphate" evidence="4">
    <location>
        <position position="503"/>
    </location>
</feature>
<dbReference type="InterPro" id="IPR003594">
    <property type="entry name" value="HATPase_dom"/>
</dbReference>
<evidence type="ECO:0000259" key="6">
    <source>
        <dbReference type="PROSITE" id="PS50109"/>
    </source>
</evidence>
<dbReference type="Proteomes" id="UP000622890">
    <property type="component" value="Unassembled WGS sequence"/>
</dbReference>
<dbReference type="Pfam" id="PF00072">
    <property type="entry name" value="Response_reg"/>
    <property type="match status" value="1"/>
</dbReference>
<evidence type="ECO:0000256" key="1">
    <source>
        <dbReference type="ARBA" id="ARBA00000085"/>
    </source>
</evidence>
<dbReference type="PROSITE" id="PS50109">
    <property type="entry name" value="HIS_KIN"/>
    <property type="match status" value="1"/>
</dbReference>
<dbReference type="PROSITE" id="PS50110">
    <property type="entry name" value="RESPONSE_REGULATORY"/>
    <property type="match status" value="1"/>
</dbReference>
<feature type="domain" description="Histidine kinase" evidence="6">
    <location>
        <begin position="202"/>
        <end position="421"/>
    </location>
</feature>
<dbReference type="Gene3D" id="1.10.287.130">
    <property type="match status" value="1"/>
</dbReference>
<comment type="catalytic activity">
    <reaction evidence="1">
        <text>ATP + protein L-histidine = ADP + protein N-phospho-L-histidine.</text>
        <dbReference type="EC" id="2.7.13.3"/>
    </reaction>
</comment>
<dbReference type="InterPro" id="IPR035965">
    <property type="entry name" value="PAS-like_dom_sf"/>
</dbReference>
<evidence type="ECO:0000256" key="4">
    <source>
        <dbReference type="PROSITE-ProRule" id="PRU00169"/>
    </source>
</evidence>
<evidence type="ECO:0000313" key="10">
    <source>
        <dbReference type="EMBL" id="MBK4735865.1"/>
    </source>
</evidence>
<dbReference type="PRINTS" id="PR00344">
    <property type="entry name" value="BCTRLSENSOR"/>
</dbReference>
<dbReference type="CDD" id="cd00130">
    <property type="entry name" value="PAS"/>
    <property type="match status" value="1"/>
</dbReference>
<dbReference type="NCBIfam" id="NF010076">
    <property type="entry name" value="PRK13557.1"/>
    <property type="match status" value="1"/>
</dbReference>
<accession>A0A934W727</accession>
<gene>
    <name evidence="10" type="ORF">JJB74_14695</name>
</gene>
<proteinExistence type="predicted"/>
<dbReference type="PANTHER" id="PTHR43065">
    <property type="entry name" value="SENSOR HISTIDINE KINASE"/>
    <property type="match status" value="1"/>
</dbReference>
<dbReference type="Gene3D" id="3.30.565.10">
    <property type="entry name" value="Histidine kinase-like ATPase, C-terminal domain"/>
    <property type="match status" value="1"/>
</dbReference>
<evidence type="ECO:0000313" key="11">
    <source>
        <dbReference type="Proteomes" id="UP000622890"/>
    </source>
</evidence>
<dbReference type="SMART" id="SM00387">
    <property type="entry name" value="HATPase_c"/>
    <property type="match status" value="1"/>
</dbReference>
<dbReference type="Pfam" id="PF00512">
    <property type="entry name" value="HisKA"/>
    <property type="match status" value="1"/>
</dbReference>
<dbReference type="PROSITE" id="PS50113">
    <property type="entry name" value="PAC"/>
    <property type="match status" value="1"/>
</dbReference>
<name>A0A934W727_9BURK</name>
<reference evidence="10" key="1">
    <citation type="submission" date="2021-01" db="EMBL/GenBank/DDBJ databases">
        <title>Genome sequence of strain Noviherbaspirillum sp. DKR-6.</title>
        <authorList>
            <person name="Chaudhary D.K."/>
        </authorList>
    </citation>
    <scope>NUCLEOTIDE SEQUENCE</scope>
    <source>
        <strain evidence="10">DKR-6</strain>
    </source>
</reference>
<dbReference type="Pfam" id="PF02518">
    <property type="entry name" value="HATPase_c"/>
    <property type="match status" value="1"/>
</dbReference>
<dbReference type="InterPro" id="IPR004358">
    <property type="entry name" value="Sig_transdc_His_kin-like_C"/>
</dbReference>
<dbReference type="InterPro" id="IPR000700">
    <property type="entry name" value="PAS-assoc_C"/>
</dbReference>
<organism evidence="10 11">
    <name type="scientific">Noviherbaspirillum pedocola</name>
    <dbReference type="NCBI Taxonomy" id="2801341"/>
    <lineage>
        <taxon>Bacteria</taxon>
        <taxon>Pseudomonadati</taxon>
        <taxon>Pseudomonadota</taxon>
        <taxon>Betaproteobacteria</taxon>
        <taxon>Burkholderiales</taxon>
        <taxon>Oxalobacteraceae</taxon>
        <taxon>Noviherbaspirillum</taxon>
    </lineage>
</organism>
<dbReference type="InterPro" id="IPR000014">
    <property type="entry name" value="PAS"/>
</dbReference>
<dbReference type="SUPFAM" id="SSF55785">
    <property type="entry name" value="PYP-like sensor domain (PAS domain)"/>
    <property type="match status" value="1"/>
</dbReference>
<feature type="region of interest" description="Disordered" evidence="5">
    <location>
        <begin position="1"/>
        <end position="43"/>
    </location>
</feature>
<feature type="domain" description="PAS" evidence="8">
    <location>
        <begin position="61"/>
        <end position="134"/>
    </location>
</feature>
<sequence length="584" mass="64307">MATGSNNDGNGPDGLDQQGGGQSFGRPADGQLETGTSVPLGNPGIRHWQAGYISKPGLQDRSNVFFAAVEMTRMPMLVTDPNQRDNPIVFVNRAFLDLTGYSEDQVLGRNCRFLQGEETDRGTVSELRNAIRENRAVAVDILNYKADGTPFWNALFIGPIFDQEGQILYFFASQLDITRRRLSEQSYLQAQKMEAIGQLTAGLAHDFNNLLQIVAGNLEMARHTIHDPVSADESIALAQQAVERAGRLTQQLLTFARKQHLDPKRANLNALVVEFSEILVRTLGKKVTLKLDLKPGLPSCVIDSTHFEMALLNVLINARDAMPDGGTVVVETSLLEDAERMEMHRLPPGRYVVLCVTDEGRGMSRDVARRATEPFFTTKGPGTGLGLAMVHGFVQQSNGRLEIDSEVGKGTTIRMIFPVAGASPIEIMAERRQEGGVTARSGWSPKAILERRTILVGDDSEDVLKLTSDFLQRQDYRVLSARSAEEALELVDRYGAVDMLFTDVIMPGGMNGLQLVERLRERWPGLPVLLATGYIEEVPTKDKTNASIPILTKPYSQAQLIEHLRAVLASPAQENMASTFRHEG</sequence>
<dbReference type="SMART" id="SM00448">
    <property type="entry name" value="REC"/>
    <property type="match status" value="1"/>
</dbReference>
<feature type="domain" description="Response regulatory" evidence="7">
    <location>
        <begin position="453"/>
        <end position="568"/>
    </location>
</feature>
<dbReference type="InterPro" id="IPR001789">
    <property type="entry name" value="Sig_transdc_resp-reg_receiver"/>
</dbReference>
<keyword evidence="11" id="KW-1185">Reference proteome</keyword>
<evidence type="ECO:0000259" key="8">
    <source>
        <dbReference type="PROSITE" id="PS50112"/>
    </source>
</evidence>
<dbReference type="RefSeq" id="WP_200592740.1">
    <property type="nucleotide sequence ID" value="NZ_JAEPBG010000006.1"/>
</dbReference>
<dbReference type="Gene3D" id="3.30.450.20">
    <property type="entry name" value="PAS domain"/>
    <property type="match status" value="1"/>
</dbReference>
<protein>
    <recommendedName>
        <fullName evidence="2">histidine kinase</fullName>
        <ecNumber evidence="2">2.7.13.3</ecNumber>
    </recommendedName>
</protein>
<dbReference type="InterPro" id="IPR036097">
    <property type="entry name" value="HisK_dim/P_sf"/>
</dbReference>
<dbReference type="SUPFAM" id="SSF47384">
    <property type="entry name" value="Homodimeric domain of signal transducing histidine kinase"/>
    <property type="match status" value="1"/>
</dbReference>
<evidence type="ECO:0000259" key="7">
    <source>
        <dbReference type="PROSITE" id="PS50110"/>
    </source>
</evidence>
<dbReference type="InterPro" id="IPR003661">
    <property type="entry name" value="HisK_dim/P_dom"/>
</dbReference>
<comment type="caution">
    <text evidence="10">The sequence shown here is derived from an EMBL/GenBank/DDBJ whole genome shotgun (WGS) entry which is preliminary data.</text>
</comment>
<feature type="domain" description="PAC" evidence="9">
    <location>
        <begin position="135"/>
        <end position="189"/>
    </location>
</feature>
<dbReference type="CDD" id="cd00082">
    <property type="entry name" value="HisKA"/>
    <property type="match status" value="1"/>
</dbReference>
<feature type="compositionally biased region" description="Low complexity" evidence="5">
    <location>
        <begin position="1"/>
        <end position="16"/>
    </location>
</feature>
<evidence type="ECO:0000256" key="3">
    <source>
        <dbReference type="ARBA" id="ARBA00022553"/>
    </source>
</evidence>
<dbReference type="PROSITE" id="PS50112">
    <property type="entry name" value="PAS"/>
    <property type="match status" value="1"/>
</dbReference>
<keyword evidence="3 4" id="KW-0597">Phosphoprotein</keyword>
<dbReference type="SMART" id="SM00086">
    <property type="entry name" value="PAC"/>
    <property type="match status" value="1"/>
</dbReference>
<dbReference type="SMART" id="SM00388">
    <property type="entry name" value="HisKA"/>
    <property type="match status" value="1"/>
</dbReference>
<dbReference type="InterPro" id="IPR005467">
    <property type="entry name" value="His_kinase_dom"/>
</dbReference>
<dbReference type="GO" id="GO:0000155">
    <property type="term" value="F:phosphorelay sensor kinase activity"/>
    <property type="evidence" value="ECO:0007669"/>
    <property type="project" value="InterPro"/>
</dbReference>
<dbReference type="InterPro" id="IPR011006">
    <property type="entry name" value="CheY-like_superfamily"/>
</dbReference>
<dbReference type="InterPro" id="IPR036890">
    <property type="entry name" value="HATPase_C_sf"/>
</dbReference>
<evidence type="ECO:0000256" key="2">
    <source>
        <dbReference type="ARBA" id="ARBA00012438"/>
    </source>
</evidence>
<dbReference type="SUPFAM" id="SSF52172">
    <property type="entry name" value="CheY-like"/>
    <property type="match status" value="1"/>
</dbReference>
<dbReference type="EMBL" id="JAEPBG010000006">
    <property type="protein sequence ID" value="MBK4735865.1"/>
    <property type="molecule type" value="Genomic_DNA"/>
</dbReference>
<dbReference type="PANTHER" id="PTHR43065:SF42">
    <property type="entry name" value="TWO-COMPONENT SENSOR PPRA"/>
    <property type="match status" value="1"/>
</dbReference>
<dbReference type="Gene3D" id="3.40.50.2300">
    <property type="match status" value="1"/>
</dbReference>
<evidence type="ECO:0000259" key="9">
    <source>
        <dbReference type="PROSITE" id="PS50113"/>
    </source>
</evidence>
<dbReference type="InterPro" id="IPR001610">
    <property type="entry name" value="PAC"/>
</dbReference>
<dbReference type="AlphaFoldDB" id="A0A934W727"/>
<dbReference type="Pfam" id="PF13426">
    <property type="entry name" value="PAS_9"/>
    <property type="match status" value="1"/>
</dbReference>
<dbReference type="NCBIfam" id="TIGR00229">
    <property type="entry name" value="sensory_box"/>
    <property type="match status" value="1"/>
</dbReference>
<dbReference type="SMART" id="SM00091">
    <property type="entry name" value="PAS"/>
    <property type="match status" value="1"/>
</dbReference>